<dbReference type="InterPro" id="IPR027393">
    <property type="entry name" value="Virus_scaffolding_prot_C"/>
</dbReference>
<dbReference type="PATRIC" id="fig|1302648.3.peg.1668"/>
<dbReference type="Proteomes" id="UP000029381">
    <property type="component" value="Unassembled WGS sequence"/>
</dbReference>
<reference evidence="2 3" key="1">
    <citation type="submission" date="2014-08" db="EMBL/GenBank/DDBJ databases">
        <title>Genome sequence of Tetragenococcus muriaticus.</title>
        <authorList>
            <person name="Chuea-nongthon C."/>
            <person name="Rodtong S."/>
            <person name="Yongsawatdigul J."/>
            <person name="Steele J.L."/>
            <person name="Liu X.-y."/>
            <person name="Speers J."/>
            <person name="Glasner J.D."/>
            <person name="Neeno-Eckwall E.C."/>
        </authorList>
    </citation>
    <scope>NUCLEOTIDE SEQUENCE [LARGE SCALE GENOMIC DNA]</scope>
    <source>
        <strain evidence="2 3">3MR10-3</strain>
    </source>
</reference>
<dbReference type="AlphaFoldDB" id="A0A091CCC3"/>
<accession>A0A091CCC3</accession>
<name>A0A091CCC3_9ENTE</name>
<dbReference type="InterPro" id="IPR011188">
    <property type="entry name" value="UPF0302"/>
</dbReference>
<dbReference type="InterPro" id="IPR014957">
    <property type="entry name" value="IDEAL_dom"/>
</dbReference>
<dbReference type="RefSeq" id="WP_028790991.1">
    <property type="nucleotide sequence ID" value="NZ_JPVT01000179.1"/>
</dbReference>
<proteinExistence type="predicted"/>
<gene>
    <name evidence="2" type="ORF">TMU3MR103_1706</name>
</gene>
<dbReference type="EMBL" id="JPVT01000179">
    <property type="protein sequence ID" value="KFN90083.1"/>
    <property type="molecule type" value="Genomic_DNA"/>
</dbReference>
<dbReference type="Gene3D" id="4.10.810.10">
    <property type="entry name" value="Virus Scaffolding Protein, Chain A"/>
    <property type="match status" value="1"/>
</dbReference>
<protein>
    <recommendedName>
        <fullName evidence="1">IDEAL domain-containing protein</fullName>
    </recommendedName>
</protein>
<sequence length="186" mass="22178">MEIATLDKKRFLNWFVSHETFAKREVSWILNYLANHEAILKHVHFVEKARRTPRGLTLRTQQFYGEPITLYLAGQMFNDSDQIFHDIRLNWRDPLYIECQFTNPWDNELYLGVLEDNPYYRWNDTMDAQTLANVETYLKEEALQAEISELYQQIDQALEENDQKSFLELSEKVNQLLAQKEVNSHS</sequence>
<dbReference type="PIRSF" id="PIRSF007165">
    <property type="entry name" value="UCP007165"/>
    <property type="match status" value="1"/>
</dbReference>
<keyword evidence="3" id="KW-1185">Reference proteome</keyword>
<evidence type="ECO:0000313" key="3">
    <source>
        <dbReference type="Proteomes" id="UP000029381"/>
    </source>
</evidence>
<comment type="caution">
    <text evidence="2">The sequence shown here is derived from an EMBL/GenBank/DDBJ whole genome shotgun (WGS) entry which is preliminary data.</text>
</comment>
<feature type="domain" description="IDEAL" evidence="1">
    <location>
        <begin position="137"/>
        <end position="173"/>
    </location>
</feature>
<dbReference type="SMART" id="SM00914">
    <property type="entry name" value="IDEAL"/>
    <property type="match status" value="1"/>
</dbReference>
<dbReference type="Pfam" id="PF08858">
    <property type="entry name" value="IDEAL"/>
    <property type="match status" value="1"/>
</dbReference>
<dbReference type="InterPro" id="IPR014963">
    <property type="entry name" value="UPF0302_N"/>
</dbReference>
<evidence type="ECO:0000259" key="1">
    <source>
        <dbReference type="SMART" id="SM00914"/>
    </source>
</evidence>
<dbReference type="Pfam" id="PF08864">
    <property type="entry name" value="UPF0302"/>
    <property type="match status" value="1"/>
</dbReference>
<dbReference type="Gene3D" id="3.40.1530.30">
    <property type="entry name" value="Uncharacterised family UPF0302, N-terminal domain"/>
    <property type="match status" value="1"/>
</dbReference>
<organism evidence="2 3">
    <name type="scientific">Tetragenococcus muriaticus 3MR10-3</name>
    <dbReference type="NCBI Taxonomy" id="1302648"/>
    <lineage>
        <taxon>Bacteria</taxon>
        <taxon>Bacillati</taxon>
        <taxon>Bacillota</taxon>
        <taxon>Bacilli</taxon>
        <taxon>Lactobacillales</taxon>
        <taxon>Enterococcaceae</taxon>
        <taxon>Tetragenococcus</taxon>
    </lineage>
</organism>
<dbReference type="InterPro" id="IPR038091">
    <property type="entry name" value="UPF0302_N_sf"/>
</dbReference>
<evidence type="ECO:0000313" key="2">
    <source>
        <dbReference type="EMBL" id="KFN90083.1"/>
    </source>
</evidence>